<dbReference type="Proteomes" id="UP000237749">
    <property type="component" value="Unassembled WGS sequence"/>
</dbReference>
<protein>
    <recommendedName>
        <fullName evidence="5">Flagellar hook-associated protein 2</fullName>
        <shortName evidence="5">HAP2</shortName>
    </recommendedName>
    <alternativeName>
        <fullName evidence="5">Flagellar cap protein</fullName>
    </alternativeName>
</protein>
<dbReference type="RefSeq" id="WP_104438776.1">
    <property type="nucleotide sequence ID" value="NZ_PTJA01000013.1"/>
</dbReference>
<dbReference type="EMBL" id="PTJA01000013">
    <property type="protein sequence ID" value="PPK78694.1"/>
    <property type="molecule type" value="Genomic_DNA"/>
</dbReference>
<dbReference type="OrthoDB" id="5166556at2"/>
<reference evidence="8 9" key="1">
    <citation type="submission" date="2018-02" db="EMBL/GenBank/DDBJ databases">
        <title>Genomic Encyclopedia of Archaeal and Bacterial Type Strains, Phase II (KMG-II): from individual species to whole genera.</title>
        <authorList>
            <person name="Goeker M."/>
        </authorList>
    </citation>
    <scope>NUCLEOTIDE SEQUENCE [LARGE SCALE GENOMIC DNA]</scope>
    <source>
        <strain evidence="8 9">DSM 3808</strain>
    </source>
</reference>
<dbReference type="Pfam" id="PF02465">
    <property type="entry name" value="FliD_N"/>
    <property type="match status" value="1"/>
</dbReference>
<dbReference type="GO" id="GO:0005576">
    <property type="term" value="C:extracellular region"/>
    <property type="evidence" value="ECO:0007669"/>
    <property type="project" value="UniProtKB-SubCell"/>
</dbReference>
<dbReference type="GO" id="GO:0071973">
    <property type="term" value="P:bacterial-type flagellum-dependent cell motility"/>
    <property type="evidence" value="ECO:0007669"/>
    <property type="project" value="TreeGrafter"/>
</dbReference>
<dbReference type="Pfam" id="PF07195">
    <property type="entry name" value="FliD_C"/>
    <property type="match status" value="1"/>
</dbReference>
<evidence type="ECO:0000256" key="5">
    <source>
        <dbReference type="RuleBase" id="RU362066"/>
    </source>
</evidence>
<keyword evidence="9" id="KW-1185">Reference proteome</keyword>
<evidence type="ECO:0000313" key="9">
    <source>
        <dbReference type="Proteomes" id="UP000237749"/>
    </source>
</evidence>
<dbReference type="InterPro" id="IPR010809">
    <property type="entry name" value="FliD_C"/>
</dbReference>
<evidence type="ECO:0000256" key="2">
    <source>
        <dbReference type="ARBA" id="ARBA00011255"/>
    </source>
</evidence>
<comment type="similarity">
    <text evidence="1 5">Belongs to the FliD family.</text>
</comment>
<keyword evidence="8" id="KW-0966">Cell projection</keyword>
<keyword evidence="4 5" id="KW-0975">Bacterial flagellum</keyword>
<evidence type="ECO:0000259" key="6">
    <source>
        <dbReference type="Pfam" id="PF02465"/>
    </source>
</evidence>
<evidence type="ECO:0000256" key="3">
    <source>
        <dbReference type="ARBA" id="ARBA00023054"/>
    </source>
</evidence>
<dbReference type="GO" id="GO:0009424">
    <property type="term" value="C:bacterial-type flagellum hook"/>
    <property type="evidence" value="ECO:0007669"/>
    <property type="project" value="UniProtKB-UniRule"/>
</dbReference>
<keyword evidence="3 5" id="KW-0175">Coiled coil</keyword>
<evidence type="ECO:0000256" key="1">
    <source>
        <dbReference type="ARBA" id="ARBA00009764"/>
    </source>
</evidence>
<sequence>MASALTSIKNSSASSLRGYGGLASGLDRDTLIEGMTASTKAKIAKQQKKKQTYLWTQEAYRSVSSKLVEFSKKYTSYTNQTTNLSSPSFWARSSVTTEGANSSYVSVSGSSSLSDSMSIMGVKQLATKASITSNGNVSDSKLATGDINFGPESVSTLEGQSLYFKYGTKTYSVSLSSGTASDGFTYDYSTAESAEKSIARALKNVSIGNGKTLADVIGVQTTGANASDPTTALAKVNFTSKDTAGNTIQITGGTSGALSALGISDIESISEENKTITADGFSSELNNRTQKLFDSKTFLERVSGKGVSFTYNGTTQTIEFDKTRESEYSNLSDLANYLQTELAKKFGSGRIAVTPEGDTLKFETKIPNTSTNGITKDNTNDSSSVLSISSADVGITGKNGALKVESGESNRLNLTSSLINSGLDSDFSGKTADTELKLIINNVPITGLTYGSSMSDIMSKINSSDAGVTISYLQNADKFSIVSKADGSAGKIEFGPDDDSSVLFHDYTTKDGQDAIVSVKYEGSNTPVELIRGNNTFNLDGLNITVNGTFGYSGDTLTTGTEPITFNAKTDADTIVSAVTSMIKDYNEIIELVNKEVSTKPNRSYEPLTDDQKEDMTDDQITKWEEKAKAGMLFNDSELRGLSDSMRFIFDSGSADKTALESFGISTSTDYGDNGKLVLDETKFRAALASNSSDLQKLFTRQADSTTGDKGGVMARLTEITEKYASTTGATKGILIERAGSVYAPTSILKNSLQTSMDSLDDVIERLNTQLKTETDRYIKQFTNLETLISQMNSQSSWLSSSFGS</sequence>
<comment type="subunit">
    <text evidence="2 5">Homopentamer.</text>
</comment>
<comment type="subcellular location">
    <subcellularLocation>
        <location evidence="5">Secreted</location>
    </subcellularLocation>
    <subcellularLocation>
        <location evidence="5">Bacterial flagellum</location>
    </subcellularLocation>
</comment>
<keyword evidence="5" id="KW-0964">Secreted</keyword>
<dbReference type="AlphaFoldDB" id="A0A2S6HMH4"/>
<dbReference type="InterPro" id="IPR040026">
    <property type="entry name" value="FliD"/>
</dbReference>
<organism evidence="8 9">
    <name type="scientific">Lacrimispora xylanisolvens</name>
    <dbReference type="NCBI Taxonomy" id="384636"/>
    <lineage>
        <taxon>Bacteria</taxon>
        <taxon>Bacillati</taxon>
        <taxon>Bacillota</taxon>
        <taxon>Clostridia</taxon>
        <taxon>Lachnospirales</taxon>
        <taxon>Lachnospiraceae</taxon>
        <taxon>Lacrimispora</taxon>
    </lineage>
</organism>
<gene>
    <name evidence="8" type="ORF">BXY41_11324</name>
</gene>
<keyword evidence="8" id="KW-0969">Cilium</keyword>
<feature type="domain" description="Flagellar hook-associated protein 2 N-terminal" evidence="6">
    <location>
        <begin position="24"/>
        <end position="128"/>
    </location>
</feature>
<evidence type="ECO:0000256" key="4">
    <source>
        <dbReference type="ARBA" id="ARBA00023143"/>
    </source>
</evidence>
<dbReference type="GO" id="GO:0009421">
    <property type="term" value="C:bacterial-type flagellum filament cap"/>
    <property type="evidence" value="ECO:0007669"/>
    <property type="project" value="InterPro"/>
</dbReference>
<comment type="function">
    <text evidence="5">Required for morphogenesis and for the elongation of the flagellar filament by facilitating polymerization of the flagellin monomers at the tip of growing filament. Forms a capping structure, which prevents flagellin subunits (transported through the central channel of the flagellum) from leaking out without polymerization at the distal end.</text>
</comment>
<accession>A0A2S6HMH4</accession>
<dbReference type="InterPro" id="IPR003481">
    <property type="entry name" value="FliD_N"/>
</dbReference>
<dbReference type="PANTHER" id="PTHR30288">
    <property type="entry name" value="FLAGELLAR CAP/ASSEMBLY PROTEIN FLID"/>
    <property type="match status" value="1"/>
</dbReference>
<feature type="domain" description="Flagellar hook-associated protein 2 C-terminal" evidence="7">
    <location>
        <begin position="513"/>
        <end position="794"/>
    </location>
</feature>
<comment type="caution">
    <text evidence="8">The sequence shown here is derived from an EMBL/GenBank/DDBJ whole genome shotgun (WGS) entry which is preliminary data.</text>
</comment>
<keyword evidence="8" id="KW-0282">Flagellum</keyword>
<proteinExistence type="inferred from homology"/>
<dbReference type="GO" id="GO:0007155">
    <property type="term" value="P:cell adhesion"/>
    <property type="evidence" value="ECO:0007669"/>
    <property type="project" value="InterPro"/>
</dbReference>
<evidence type="ECO:0000313" key="8">
    <source>
        <dbReference type="EMBL" id="PPK78694.1"/>
    </source>
</evidence>
<dbReference type="PANTHER" id="PTHR30288:SF0">
    <property type="entry name" value="FLAGELLAR HOOK-ASSOCIATED PROTEIN 2"/>
    <property type="match status" value="1"/>
</dbReference>
<feature type="coiled-coil region" evidence="5">
    <location>
        <begin position="750"/>
        <end position="777"/>
    </location>
</feature>
<name>A0A2S6HMH4_9FIRM</name>
<evidence type="ECO:0000259" key="7">
    <source>
        <dbReference type="Pfam" id="PF07195"/>
    </source>
</evidence>